<comment type="similarity">
    <text evidence="2">Belongs to the cytochrome P450 family.</text>
</comment>
<keyword evidence="7" id="KW-1185">Reference proteome</keyword>
<keyword evidence="3 5" id="KW-0479">Metal-binding</keyword>
<accession>A0A6A7AWV5</accession>
<dbReference type="GO" id="GO:0005506">
    <property type="term" value="F:iron ion binding"/>
    <property type="evidence" value="ECO:0007669"/>
    <property type="project" value="InterPro"/>
</dbReference>
<dbReference type="InterPro" id="IPR053007">
    <property type="entry name" value="CYP450_monoxygenase_sec-met"/>
</dbReference>
<dbReference type="PRINTS" id="PR00465">
    <property type="entry name" value="EP450IV"/>
</dbReference>
<dbReference type="Gene3D" id="1.10.630.10">
    <property type="entry name" value="Cytochrome P450"/>
    <property type="match status" value="1"/>
</dbReference>
<dbReference type="GO" id="GO:0004497">
    <property type="term" value="F:monooxygenase activity"/>
    <property type="evidence" value="ECO:0007669"/>
    <property type="project" value="InterPro"/>
</dbReference>
<evidence type="ECO:0000256" key="3">
    <source>
        <dbReference type="ARBA" id="ARBA00022723"/>
    </source>
</evidence>
<dbReference type="GO" id="GO:0020037">
    <property type="term" value="F:heme binding"/>
    <property type="evidence" value="ECO:0007669"/>
    <property type="project" value="InterPro"/>
</dbReference>
<dbReference type="InterPro" id="IPR001128">
    <property type="entry name" value="Cyt_P450"/>
</dbReference>
<evidence type="ECO:0000256" key="5">
    <source>
        <dbReference type="PIRSR" id="PIRSR602403-1"/>
    </source>
</evidence>
<dbReference type="OrthoDB" id="1470350at2759"/>
<dbReference type="AlphaFoldDB" id="A0A6A7AWV5"/>
<evidence type="ECO:0000313" key="7">
    <source>
        <dbReference type="Proteomes" id="UP000799423"/>
    </source>
</evidence>
<dbReference type="InterPro" id="IPR036396">
    <property type="entry name" value="Cyt_P450_sf"/>
</dbReference>
<dbReference type="Proteomes" id="UP000799423">
    <property type="component" value="Unassembled WGS sequence"/>
</dbReference>
<evidence type="ECO:0000256" key="2">
    <source>
        <dbReference type="ARBA" id="ARBA00010617"/>
    </source>
</evidence>
<dbReference type="PANTHER" id="PTHR47582">
    <property type="entry name" value="P450, PUTATIVE (EUROFUNG)-RELATED"/>
    <property type="match status" value="1"/>
</dbReference>
<gene>
    <name evidence="6" type="ORF">T440DRAFT_457975</name>
</gene>
<proteinExistence type="inferred from homology"/>
<dbReference type="InterPro" id="IPR002403">
    <property type="entry name" value="Cyt_P450_E_grp-IV"/>
</dbReference>
<dbReference type="CDD" id="cd11040">
    <property type="entry name" value="CYP7_CYP8-like"/>
    <property type="match status" value="1"/>
</dbReference>
<evidence type="ECO:0000313" key="6">
    <source>
        <dbReference type="EMBL" id="KAF2846618.1"/>
    </source>
</evidence>
<feature type="binding site" description="axial binding residue" evidence="5">
    <location>
        <position position="435"/>
    </location>
    <ligand>
        <name>heme</name>
        <dbReference type="ChEBI" id="CHEBI:30413"/>
    </ligand>
    <ligandPart>
        <name>Fe</name>
        <dbReference type="ChEBI" id="CHEBI:18248"/>
    </ligandPart>
</feature>
<comment type="cofactor">
    <cofactor evidence="1 5">
        <name>heme</name>
        <dbReference type="ChEBI" id="CHEBI:30413"/>
    </cofactor>
</comment>
<dbReference type="SUPFAM" id="SSF48264">
    <property type="entry name" value="Cytochrome P450"/>
    <property type="match status" value="1"/>
</dbReference>
<organism evidence="6 7">
    <name type="scientific">Plenodomus tracheiphilus IPT5</name>
    <dbReference type="NCBI Taxonomy" id="1408161"/>
    <lineage>
        <taxon>Eukaryota</taxon>
        <taxon>Fungi</taxon>
        <taxon>Dikarya</taxon>
        <taxon>Ascomycota</taxon>
        <taxon>Pezizomycotina</taxon>
        <taxon>Dothideomycetes</taxon>
        <taxon>Pleosporomycetidae</taxon>
        <taxon>Pleosporales</taxon>
        <taxon>Pleosporineae</taxon>
        <taxon>Leptosphaeriaceae</taxon>
        <taxon>Plenodomus</taxon>
    </lineage>
</organism>
<keyword evidence="4 5" id="KW-0408">Iron</keyword>
<dbReference type="Pfam" id="PF00067">
    <property type="entry name" value="p450"/>
    <property type="match status" value="1"/>
</dbReference>
<dbReference type="EMBL" id="MU006333">
    <property type="protein sequence ID" value="KAF2846618.1"/>
    <property type="molecule type" value="Genomic_DNA"/>
</dbReference>
<name>A0A6A7AWV5_9PLEO</name>
<dbReference type="PANTHER" id="PTHR47582:SF1">
    <property type="entry name" value="P450, PUTATIVE (EUROFUNG)-RELATED"/>
    <property type="match status" value="1"/>
</dbReference>
<keyword evidence="5" id="KW-0349">Heme</keyword>
<reference evidence="6" key="1">
    <citation type="submission" date="2020-01" db="EMBL/GenBank/DDBJ databases">
        <authorList>
            <consortium name="DOE Joint Genome Institute"/>
            <person name="Haridas S."/>
            <person name="Albert R."/>
            <person name="Binder M."/>
            <person name="Bloem J."/>
            <person name="Labutti K."/>
            <person name="Salamov A."/>
            <person name="Andreopoulos B."/>
            <person name="Baker S.E."/>
            <person name="Barry K."/>
            <person name="Bills G."/>
            <person name="Bluhm B.H."/>
            <person name="Cannon C."/>
            <person name="Castanera R."/>
            <person name="Culley D.E."/>
            <person name="Daum C."/>
            <person name="Ezra D."/>
            <person name="Gonzalez J.B."/>
            <person name="Henrissat B."/>
            <person name="Kuo A."/>
            <person name="Liang C."/>
            <person name="Lipzen A."/>
            <person name="Lutzoni F."/>
            <person name="Magnuson J."/>
            <person name="Mondo S."/>
            <person name="Nolan M."/>
            <person name="Ohm R."/>
            <person name="Pangilinan J."/>
            <person name="Park H.-J."/>
            <person name="Ramirez L."/>
            <person name="Alfaro M."/>
            <person name="Sun H."/>
            <person name="Tritt A."/>
            <person name="Yoshinaga Y."/>
            <person name="Zwiers L.-H."/>
            <person name="Turgeon B.G."/>
            <person name="Goodwin S.B."/>
            <person name="Spatafora J.W."/>
            <person name="Crous P.W."/>
            <person name="Grigoriev I.V."/>
        </authorList>
    </citation>
    <scope>NUCLEOTIDE SEQUENCE</scope>
    <source>
        <strain evidence="6">IPT5</strain>
    </source>
</reference>
<evidence type="ECO:0000256" key="1">
    <source>
        <dbReference type="ARBA" id="ARBA00001971"/>
    </source>
</evidence>
<dbReference type="GO" id="GO:0016705">
    <property type="term" value="F:oxidoreductase activity, acting on paired donors, with incorporation or reduction of molecular oxygen"/>
    <property type="evidence" value="ECO:0007669"/>
    <property type="project" value="InterPro"/>
</dbReference>
<sequence>MERFVLYATLVGSALLMQRIYRFLCLPHHVGEPPILSPSIPLVGHLLGMLRHGSYYYSVVSNETTAPIFTMRVPGGKIYVVKSPRLASQVDRNTKDISFSPYVMMFAERILASSKEGLKALSVNLRDDAREGCLAESRKVMHDTMSPGEDLAILAKDIATHMWPHLASLERVPNGGKVQMHEWLRHVVCLSSTDAVWGPKSPFQDPVFEQSFWAILEQFAYLGLNFFPTITARKGYQGREIVFDGFRKFYAENGQREASPLVQSRFGVNKKFDISIDDIAKYDLSVATALLINSSVAAFWCTYELYSRPQLLAEIREGITRAARKSPSDEYLHVDIDKISSKAPQLEAFIRELLRLKAYNISGRVILHDTTLEGGYLLKKDSMLLVPSAGLHADPNVWGKDAEDFNPTRFLKEGGIRSGVPASSHRTFGGGSALCPGRHVFMTEIMVLMVILVLKYEIEPVGGAWMEIEGKAHISRSFLAPAKDIEVCVTERRCDKENKWKFYWADIELGAVS</sequence>
<evidence type="ECO:0000256" key="4">
    <source>
        <dbReference type="ARBA" id="ARBA00023004"/>
    </source>
</evidence>
<protein>
    <submittedName>
        <fullName evidence="6">Cytochrome P450</fullName>
    </submittedName>
</protein>